<dbReference type="EMBL" id="AVOT02022028">
    <property type="protein sequence ID" value="MBW0511169.1"/>
    <property type="molecule type" value="Genomic_DNA"/>
</dbReference>
<feature type="domain" description="Reverse transcriptase Ty1/copia-type" evidence="1">
    <location>
        <begin position="5"/>
        <end position="207"/>
    </location>
</feature>
<organism evidence="2 3">
    <name type="scientific">Austropuccinia psidii MF-1</name>
    <dbReference type="NCBI Taxonomy" id="1389203"/>
    <lineage>
        <taxon>Eukaryota</taxon>
        <taxon>Fungi</taxon>
        <taxon>Dikarya</taxon>
        <taxon>Basidiomycota</taxon>
        <taxon>Pucciniomycotina</taxon>
        <taxon>Pucciniomycetes</taxon>
        <taxon>Pucciniales</taxon>
        <taxon>Sphaerophragmiaceae</taxon>
        <taxon>Austropuccinia</taxon>
    </lineage>
</organism>
<dbReference type="InterPro" id="IPR013103">
    <property type="entry name" value="RVT_2"/>
</dbReference>
<evidence type="ECO:0000313" key="2">
    <source>
        <dbReference type="EMBL" id="MBW0511169.1"/>
    </source>
</evidence>
<keyword evidence="3" id="KW-1185">Reference proteome</keyword>
<gene>
    <name evidence="2" type="ORF">O181_050884</name>
</gene>
<name>A0A9Q3DXP2_9BASI</name>
<proteinExistence type="predicted"/>
<dbReference type="OrthoDB" id="3344688at2759"/>
<dbReference type="AlphaFoldDB" id="A0A9Q3DXP2"/>
<comment type="caution">
    <text evidence="2">The sequence shown here is derived from an EMBL/GenBank/DDBJ whole genome shotgun (WGS) entry which is preliminary data.</text>
</comment>
<dbReference type="Proteomes" id="UP000765509">
    <property type="component" value="Unassembled WGS sequence"/>
</dbReference>
<reference evidence="2" key="1">
    <citation type="submission" date="2021-03" db="EMBL/GenBank/DDBJ databases">
        <title>Draft genome sequence of rust myrtle Austropuccinia psidii MF-1, a brazilian biotype.</title>
        <authorList>
            <person name="Quecine M.C."/>
            <person name="Pachon D.M.R."/>
            <person name="Bonatelli M.L."/>
            <person name="Correr F.H."/>
            <person name="Franceschini L.M."/>
            <person name="Leite T.F."/>
            <person name="Margarido G.R.A."/>
            <person name="Almeida C.A."/>
            <person name="Ferrarezi J.A."/>
            <person name="Labate C.A."/>
        </authorList>
    </citation>
    <scope>NUCLEOTIDE SEQUENCE</scope>
    <source>
        <strain evidence="2">MF-1</strain>
    </source>
</reference>
<evidence type="ECO:0000259" key="1">
    <source>
        <dbReference type="Pfam" id="PF07727"/>
    </source>
</evidence>
<dbReference type="Pfam" id="PF07727">
    <property type="entry name" value="RVT_2"/>
    <property type="match status" value="1"/>
</dbReference>
<evidence type="ECO:0000313" key="3">
    <source>
        <dbReference type="Proteomes" id="UP000765509"/>
    </source>
</evidence>
<sequence length="207" mass="23805">MNELKVWHIIGLRRDYKLFGKTCAFKVKKSTFHQAVENKACLCMQGFTQTQGVDFENTYTPMGQLNFLRALITQPCADGLDFHQIDVKSTFLNAPLTETVYLSIPQGLEIDCLKYCLRLKKAIYDLKQAPLPCYNCLKDWLQSVGFNVCKLHPYVFHQKEPNSLWIYVHVDDMGIFAKNIQPFKEQIDKELNIKEIGPADPLLGVKI</sequence>
<protein>
    <recommendedName>
        <fullName evidence="1">Reverse transcriptase Ty1/copia-type domain-containing protein</fullName>
    </recommendedName>
</protein>
<accession>A0A9Q3DXP2</accession>